<comment type="caution">
    <text evidence="1">The sequence shown here is derived from an EMBL/GenBank/DDBJ whole genome shotgun (WGS) entry which is preliminary data.</text>
</comment>
<sequence length="67" mass="7439">MKALLAPITAKEVAARLSQSLNTALGPDSISWRDLSQYNKRVTRRQSAAEADRAWQHHLQAICCHPG</sequence>
<accession>A0A8K0JZV2</accession>
<reference evidence="1" key="2">
    <citation type="submission" date="2017-10" db="EMBL/GenBank/DDBJ databases">
        <title>Ladona fulva Genome sequencing and assembly.</title>
        <authorList>
            <person name="Murali S."/>
            <person name="Richards S."/>
            <person name="Bandaranaike D."/>
            <person name="Bellair M."/>
            <person name="Blankenburg K."/>
            <person name="Chao H."/>
            <person name="Dinh H."/>
            <person name="Doddapaneni H."/>
            <person name="Dugan-Rocha S."/>
            <person name="Elkadiri S."/>
            <person name="Gnanaolivu R."/>
            <person name="Hernandez B."/>
            <person name="Skinner E."/>
            <person name="Javaid M."/>
            <person name="Lee S."/>
            <person name="Li M."/>
            <person name="Ming W."/>
            <person name="Munidasa M."/>
            <person name="Muniz J."/>
            <person name="Nguyen L."/>
            <person name="Hughes D."/>
            <person name="Osuji N."/>
            <person name="Pu L.-L."/>
            <person name="Puazo M."/>
            <person name="Qu C."/>
            <person name="Quiroz J."/>
            <person name="Raj R."/>
            <person name="Weissenberger G."/>
            <person name="Xin Y."/>
            <person name="Zou X."/>
            <person name="Han Y."/>
            <person name="Worley K."/>
            <person name="Muzny D."/>
            <person name="Gibbs R."/>
        </authorList>
    </citation>
    <scope>NUCLEOTIDE SEQUENCE</scope>
    <source>
        <strain evidence="1">Sampled in the wild</strain>
    </source>
</reference>
<evidence type="ECO:0000313" key="2">
    <source>
        <dbReference type="Proteomes" id="UP000792457"/>
    </source>
</evidence>
<proteinExistence type="predicted"/>
<dbReference type="Proteomes" id="UP000792457">
    <property type="component" value="Unassembled WGS sequence"/>
</dbReference>
<dbReference type="EMBL" id="KZ308244">
    <property type="protein sequence ID" value="KAG8225609.1"/>
    <property type="molecule type" value="Genomic_DNA"/>
</dbReference>
<keyword evidence="2" id="KW-1185">Reference proteome</keyword>
<organism evidence="1 2">
    <name type="scientific">Ladona fulva</name>
    <name type="common">Scarce chaser dragonfly</name>
    <name type="synonym">Libellula fulva</name>
    <dbReference type="NCBI Taxonomy" id="123851"/>
    <lineage>
        <taxon>Eukaryota</taxon>
        <taxon>Metazoa</taxon>
        <taxon>Ecdysozoa</taxon>
        <taxon>Arthropoda</taxon>
        <taxon>Hexapoda</taxon>
        <taxon>Insecta</taxon>
        <taxon>Pterygota</taxon>
        <taxon>Palaeoptera</taxon>
        <taxon>Odonata</taxon>
        <taxon>Epiprocta</taxon>
        <taxon>Anisoptera</taxon>
        <taxon>Libelluloidea</taxon>
        <taxon>Libellulidae</taxon>
        <taxon>Ladona</taxon>
    </lineage>
</organism>
<dbReference type="AlphaFoldDB" id="A0A8K0JZV2"/>
<gene>
    <name evidence="1" type="ORF">J437_LFUL004177</name>
</gene>
<protein>
    <submittedName>
        <fullName evidence="1">Uncharacterized protein</fullName>
    </submittedName>
</protein>
<evidence type="ECO:0000313" key="1">
    <source>
        <dbReference type="EMBL" id="KAG8225609.1"/>
    </source>
</evidence>
<reference evidence="1" key="1">
    <citation type="submission" date="2013-04" db="EMBL/GenBank/DDBJ databases">
        <authorList>
            <person name="Qu J."/>
            <person name="Murali S.C."/>
            <person name="Bandaranaike D."/>
            <person name="Bellair M."/>
            <person name="Blankenburg K."/>
            <person name="Chao H."/>
            <person name="Dinh H."/>
            <person name="Doddapaneni H."/>
            <person name="Downs B."/>
            <person name="Dugan-Rocha S."/>
            <person name="Elkadiri S."/>
            <person name="Gnanaolivu R.D."/>
            <person name="Hernandez B."/>
            <person name="Javaid M."/>
            <person name="Jayaseelan J.C."/>
            <person name="Lee S."/>
            <person name="Li M."/>
            <person name="Ming W."/>
            <person name="Munidasa M."/>
            <person name="Muniz J."/>
            <person name="Nguyen L."/>
            <person name="Ongeri F."/>
            <person name="Osuji N."/>
            <person name="Pu L.-L."/>
            <person name="Puazo M."/>
            <person name="Qu C."/>
            <person name="Quiroz J."/>
            <person name="Raj R."/>
            <person name="Weissenberger G."/>
            <person name="Xin Y."/>
            <person name="Zou X."/>
            <person name="Han Y."/>
            <person name="Richards S."/>
            <person name="Worley K."/>
            <person name="Muzny D."/>
            <person name="Gibbs R."/>
        </authorList>
    </citation>
    <scope>NUCLEOTIDE SEQUENCE</scope>
    <source>
        <strain evidence="1">Sampled in the wild</strain>
    </source>
</reference>
<name>A0A8K0JZV2_LADFU</name>